<gene>
    <name evidence="4" type="ORF">SAMN05444410_10641</name>
</gene>
<comment type="caution">
    <text evidence="4">The sequence shown here is derived from an EMBL/GenBank/DDBJ whole genome shotgun (WGS) entry which is preliminary data.</text>
</comment>
<dbReference type="PANTHER" id="PTHR10584:SF166">
    <property type="entry name" value="RIBOKINASE"/>
    <property type="match status" value="1"/>
</dbReference>
<reference evidence="4 5" key="1">
    <citation type="submission" date="2016-10" db="EMBL/GenBank/DDBJ databases">
        <authorList>
            <person name="Varghese N."/>
            <person name="Submissions S."/>
        </authorList>
    </citation>
    <scope>NUCLEOTIDE SEQUENCE [LARGE SCALE GENOMIC DNA]</scope>
    <source>
        <strain evidence="4 5">DSM 25353</strain>
    </source>
</reference>
<name>A0A8X8LDE4_9BACT</name>
<dbReference type="PANTHER" id="PTHR10584">
    <property type="entry name" value="SUGAR KINASE"/>
    <property type="match status" value="1"/>
</dbReference>
<dbReference type="Gene3D" id="3.40.1190.20">
    <property type="match status" value="1"/>
</dbReference>
<dbReference type="SUPFAM" id="SSF53613">
    <property type="entry name" value="Ribokinase-like"/>
    <property type="match status" value="1"/>
</dbReference>
<dbReference type="Pfam" id="PF00294">
    <property type="entry name" value="PfkB"/>
    <property type="match status" value="1"/>
</dbReference>
<keyword evidence="2 4" id="KW-0418">Kinase</keyword>
<evidence type="ECO:0000313" key="4">
    <source>
        <dbReference type="EMBL" id="SDW81981.1"/>
    </source>
</evidence>
<dbReference type="AlphaFoldDB" id="A0A8X8LDE4"/>
<proteinExistence type="predicted"/>
<keyword evidence="1" id="KW-0808">Transferase</keyword>
<dbReference type="GO" id="GO:0016301">
    <property type="term" value="F:kinase activity"/>
    <property type="evidence" value="ECO:0007669"/>
    <property type="project" value="UniProtKB-KW"/>
</dbReference>
<dbReference type="InterPro" id="IPR029056">
    <property type="entry name" value="Ribokinase-like"/>
</dbReference>
<accession>A0A8X8LDE4</accession>
<sequence>MYDICCIGHITLDKIVTPHHVAHLPGGTAFYFSHAIGNLPVRYHLVTALAEKEAALLSSLHERGISITACSSRNTVYFENIYTSNQDHREQKVAQQADAFSVEQITGLNARIYHLGPLLSGDIPASVIKTLSEKGIVSLDAQGYLRNVKDEKVYPVDWSDKKTVLPYISILKLNETEMEAITGHTHIASAAQALWNWGANEIVITLGSNGSVICKDGAFIAIPAYKPSAVVDATGCGDTYMAGYLYMRTKGATLENAGKFAAAIATLNIETSGPFTGSESDVLKTLSAGISFNTATQYL</sequence>
<dbReference type="EMBL" id="FNNO01000006">
    <property type="protein sequence ID" value="SDW81981.1"/>
    <property type="molecule type" value="Genomic_DNA"/>
</dbReference>
<dbReference type="Proteomes" id="UP000198711">
    <property type="component" value="Unassembled WGS sequence"/>
</dbReference>
<keyword evidence="5" id="KW-1185">Reference proteome</keyword>
<dbReference type="InterPro" id="IPR011611">
    <property type="entry name" value="PfkB_dom"/>
</dbReference>
<feature type="domain" description="Carbohydrate kinase PfkB" evidence="3">
    <location>
        <begin position="5"/>
        <end position="276"/>
    </location>
</feature>
<evidence type="ECO:0000259" key="3">
    <source>
        <dbReference type="Pfam" id="PF00294"/>
    </source>
</evidence>
<dbReference type="RefSeq" id="WP_092723519.1">
    <property type="nucleotide sequence ID" value="NZ_FNNO01000006.1"/>
</dbReference>
<organism evidence="4 5">
    <name type="scientific">Hydrobacter penzbergensis</name>
    <dbReference type="NCBI Taxonomy" id="1235997"/>
    <lineage>
        <taxon>Bacteria</taxon>
        <taxon>Pseudomonadati</taxon>
        <taxon>Bacteroidota</taxon>
        <taxon>Chitinophagia</taxon>
        <taxon>Chitinophagales</taxon>
        <taxon>Chitinophagaceae</taxon>
        <taxon>Hydrobacter</taxon>
    </lineage>
</organism>
<evidence type="ECO:0000256" key="1">
    <source>
        <dbReference type="ARBA" id="ARBA00022679"/>
    </source>
</evidence>
<evidence type="ECO:0000256" key="2">
    <source>
        <dbReference type="ARBA" id="ARBA00022777"/>
    </source>
</evidence>
<evidence type="ECO:0000313" key="5">
    <source>
        <dbReference type="Proteomes" id="UP000198711"/>
    </source>
</evidence>
<protein>
    <submittedName>
        <fullName evidence="4">Sugar or nucleoside kinase, ribokinase family</fullName>
    </submittedName>
</protein>